<reference evidence="1 2" key="1">
    <citation type="submission" date="2017-03" db="EMBL/GenBank/DDBJ databases">
        <title>Genome analysis of Rhizobial strains effectives or ineffectives for nitrogen fixation isolated from bean seeds.</title>
        <authorList>
            <person name="Peralta H."/>
            <person name="Aguilar-Vera A."/>
            <person name="Mora Y."/>
            <person name="Vargas-Lagunas C."/>
            <person name="Girard L."/>
            <person name="Mora J."/>
        </authorList>
    </citation>
    <scope>NUCLEOTIDE SEQUENCE [LARGE SCALE GENOMIC DNA]</scope>
    <source>
        <strain evidence="1 2">CCGM3</strain>
    </source>
</reference>
<dbReference type="Proteomes" id="UP000254939">
    <property type="component" value="Unassembled WGS sequence"/>
</dbReference>
<protein>
    <submittedName>
        <fullName evidence="1">Uncharacterized protein</fullName>
    </submittedName>
</protein>
<proteinExistence type="predicted"/>
<dbReference type="AlphaFoldDB" id="A0A370KLH3"/>
<name>A0A370KLH3_9HYPH</name>
<organism evidence="1 2">
    <name type="scientific">Rhizobium grahamii</name>
    <dbReference type="NCBI Taxonomy" id="1120045"/>
    <lineage>
        <taxon>Bacteria</taxon>
        <taxon>Pseudomonadati</taxon>
        <taxon>Pseudomonadota</taxon>
        <taxon>Alphaproteobacteria</taxon>
        <taxon>Hyphomicrobiales</taxon>
        <taxon>Rhizobiaceae</taxon>
        <taxon>Rhizobium/Agrobacterium group</taxon>
        <taxon>Rhizobium</taxon>
    </lineage>
</organism>
<dbReference type="EMBL" id="NAAC01000023">
    <property type="protein sequence ID" value="RDJ07096.1"/>
    <property type="molecule type" value="Genomic_DNA"/>
</dbReference>
<evidence type="ECO:0000313" key="2">
    <source>
        <dbReference type="Proteomes" id="UP000254939"/>
    </source>
</evidence>
<sequence length="111" mass="12412">MSAFVTFTLFTPLQCRLEAHDAARGWTYPPACCRGRGQGGDCDAIPRSDVSKLRRGYSIILQPGDHFRATRSHRFFVPYGDELPSGDGDFHLCLHPSEDYLDCFFAPPDSV</sequence>
<evidence type="ECO:0000313" key="1">
    <source>
        <dbReference type="EMBL" id="RDJ07096.1"/>
    </source>
</evidence>
<accession>A0A370KLH3</accession>
<comment type="caution">
    <text evidence="1">The sequence shown here is derived from an EMBL/GenBank/DDBJ whole genome shotgun (WGS) entry which is preliminary data.</text>
</comment>
<gene>
    <name evidence="1" type="ORF">B5K06_21775</name>
</gene>